<evidence type="ECO:0000313" key="2">
    <source>
        <dbReference type="EMBL" id="RKP22205.1"/>
    </source>
</evidence>
<dbReference type="FunFam" id="3.90.79.10:FF:000019">
    <property type="entry name" value="Thiamin pyrophosphokinase, putative"/>
    <property type="match status" value="1"/>
</dbReference>
<dbReference type="AlphaFoldDB" id="A0A4P9YR90"/>
<name>A0A4P9YR90_9FUNG</name>
<protein>
    <submittedName>
        <fullName evidence="2">NUDIX hydrolase domain-like protein</fullName>
    </submittedName>
</protein>
<evidence type="ECO:0000259" key="1">
    <source>
        <dbReference type="PROSITE" id="PS51462"/>
    </source>
</evidence>
<dbReference type="EMBL" id="KZ992415">
    <property type="protein sequence ID" value="RKP22205.1"/>
    <property type="molecule type" value="Genomic_DNA"/>
</dbReference>
<feature type="domain" description="Nudix hydrolase" evidence="1">
    <location>
        <begin position="37"/>
        <end position="188"/>
    </location>
</feature>
<dbReference type="OrthoDB" id="10261522at2759"/>
<dbReference type="SUPFAM" id="SSF55811">
    <property type="entry name" value="Nudix"/>
    <property type="match status" value="1"/>
</dbReference>
<gene>
    <name evidence="2" type="ORF">SYNPS1DRAFT_20351</name>
</gene>
<dbReference type="PANTHER" id="PTHR13622">
    <property type="entry name" value="THIAMIN PYROPHOSPHOKINASE"/>
    <property type="match status" value="1"/>
</dbReference>
<proteinExistence type="predicted"/>
<dbReference type="PROSITE" id="PS51462">
    <property type="entry name" value="NUDIX"/>
    <property type="match status" value="1"/>
</dbReference>
<organism evidence="2 3">
    <name type="scientific">Syncephalis pseudoplumigaleata</name>
    <dbReference type="NCBI Taxonomy" id="1712513"/>
    <lineage>
        <taxon>Eukaryota</taxon>
        <taxon>Fungi</taxon>
        <taxon>Fungi incertae sedis</taxon>
        <taxon>Zoopagomycota</taxon>
        <taxon>Zoopagomycotina</taxon>
        <taxon>Zoopagomycetes</taxon>
        <taxon>Zoopagales</taxon>
        <taxon>Piptocephalidaceae</taxon>
        <taxon>Syncephalis</taxon>
    </lineage>
</organism>
<feature type="non-terminal residue" evidence="2">
    <location>
        <position position="1"/>
    </location>
</feature>
<dbReference type="PANTHER" id="PTHR13622:SF8">
    <property type="entry name" value="THIAMIN PYROPHOSPHOKINASE 1"/>
    <property type="match status" value="1"/>
</dbReference>
<dbReference type="InterPro" id="IPR015797">
    <property type="entry name" value="NUDIX_hydrolase-like_dom_sf"/>
</dbReference>
<dbReference type="Proteomes" id="UP000278143">
    <property type="component" value="Unassembled WGS sequence"/>
</dbReference>
<evidence type="ECO:0000313" key="3">
    <source>
        <dbReference type="Proteomes" id="UP000278143"/>
    </source>
</evidence>
<sequence>GWRNETYAVYSQVYGAIGDPRCIAFTMERSAAVLFGVVTFGVHLNLYTRCPHSGAIRMWIARRSSTKPTWPDRLDNAVAGGIAHGDSIYRTAMKECLEEANLPEEQASKAGSNTSYHCCMLIRRCRLDLSLGLAPEIQYVYDLALPPDTLLTPNDGEVGRFYLWDMHEVRAHLEADEFKPNCGMVVIDFMFRHGLLDVTEPGYRELQQRLHRRLVLDDYAPLN</sequence>
<dbReference type="Gene3D" id="3.90.79.10">
    <property type="entry name" value="Nucleoside Triphosphate Pyrophosphohydrolase"/>
    <property type="match status" value="1"/>
</dbReference>
<dbReference type="CDD" id="cd03676">
    <property type="entry name" value="NUDIX_Tnr3_like"/>
    <property type="match status" value="1"/>
</dbReference>
<keyword evidence="2" id="KW-0378">Hydrolase</keyword>
<accession>A0A4P9YR90</accession>
<keyword evidence="3" id="KW-1185">Reference proteome</keyword>
<dbReference type="GO" id="GO:0044715">
    <property type="term" value="F:8-oxo-dGDP phosphatase activity"/>
    <property type="evidence" value="ECO:0007669"/>
    <property type="project" value="TreeGrafter"/>
</dbReference>
<dbReference type="InterPro" id="IPR000086">
    <property type="entry name" value="NUDIX_hydrolase_dom"/>
</dbReference>
<dbReference type="Pfam" id="PF00293">
    <property type="entry name" value="NUDIX"/>
    <property type="match status" value="1"/>
</dbReference>
<reference evidence="3" key="1">
    <citation type="journal article" date="2018" name="Nat. Microbiol.">
        <title>Leveraging single-cell genomics to expand the fungal tree of life.</title>
        <authorList>
            <person name="Ahrendt S.R."/>
            <person name="Quandt C.A."/>
            <person name="Ciobanu D."/>
            <person name="Clum A."/>
            <person name="Salamov A."/>
            <person name="Andreopoulos B."/>
            <person name="Cheng J.F."/>
            <person name="Woyke T."/>
            <person name="Pelin A."/>
            <person name="Henrissat B."/>
            <person name="Reynolds N.K."/>
            <person name="Benny G.L."/>
            <person name="Smith M.E."/>
            <person name="James T.Y."/>
            <person name="Grigoriev I.V."/>
        </authorList>
    </citation>
    <scope>NUCLEOTIDE SEQUENCE [LARGE SCALE GENOMIC DNA]</scope>
    <source>
        <strain evidence="3">Benny S71-1</strain>
    </source>
</reference>